<reference evidence="1" key="1">
    <citation type="submission" date="2020-04" db="EMBL/GenBank/DDBJ databases">
        <authorList>
            <person name="Chiriac C."/>
            <person name="Salcher M."/>
            <person name="Ghai R."/>
            <person name="Kavagutti S V."/>
        </authorList>
    </citation>
    <scope>NUCLEOTIDE SEQUENCE</scope>
</reference>
<dbReference type="Gene3D" id="3.40.50.300">
    <property type="entry name" value="P-loop containing nucleotide triphosphate hydrolases"/>
    <property type="match status" value="1"/>
</dbReference>
<dbReference type="InterPro" id="IPR027417">
    <property type="entry name" value="P-loop_NTPase"/>
</dbReference>
<dbReference type="SUPFAM" id="SSF52540">
    <property type="entry name" value="P-loop containing nucleoside triphosphate hydrolases"/>
    <property type="match status" value="1"/>
</dbReference>
<dbReference type="Pfam" id="PF13481">
    <property type="entry name" value="AAA_25"/>
    <property type="match status" value="1"/>
</dbReference>
<proteinExistence type="predicted"/>
<dbReference type="EMBL" id="LR796624">
    <property type="protein sequence ID" value="CAB4155145.1"/>
    <property type="molecule type" value="Genomic_DNA"/>
</dbReference>
<gene>
    <name evidence="1" type="ORF">UFOVP649_80</name>
</gene>
<sequence length="675" mass="74932">MTFSILDFLDQLEPSKEGGKFLCPACGGNDFSVNKKNGAYSCWHDTSPAHRAEIRDALAPMVRWEKPKRDPGYYTFPYKNTIGEEVVIVHRDDKSGTKQIWQDFPSIDKNSTNHKSQLQEVKANVLPYKYEEAVAESEKTGLPIIVVEGELTCQAVWATGLPSITFLGGSKQYRTNGDYSALFKNKKLVLAPDRDELGVAFMKEVEADNPGASWLYADPLSWEWHNLPSGNGLDLSDYIEEGATKEDLLASIVSKNKHTGVDGKPSYEEIISAVENFVGLYANDARIGYETGSWLEQRGVKMNQSNVDKIIEEAKSRTYGREEIETIDALTIANADQCREWLIAGIVPLGSVMLLAASGGTGKSTIVYNWALNIALGQPWSGRRCMKGKSLIIQSDEPLVDTSEKLGVIGYQDANLEPGTVAFWENWRFGHMKQLEDYVRKNRPSFVAIDSLTACLAGMDVDLVRSNAGDVIYGLRDIANQYKCSIIILHHLNKSGGLRDSTSFVDNVSEVVKLTKAENNPDPNQFTMEWLKSRSGLTGKHYLQRDTLSYGWRYAGPASGSLDALDKVVNAVNMRKHQRLSRQEVASITGSYEIAATGKMLEVARRQGLITSSFLHGPNGERPRVYHSWDYKAVANDGEEFVSAASMEEPLTEGAPSTIQGVDLEEKAEEGEWFF</sequence>
<protein>
    <submittedName>
        <fullName evidence="1">Archaeal primase DnaG/twinkle, TOPRIM domain</fullName>
    </submittedName>
</protein>
<dbReference type="CDD" id="cd01029">
    <property type="entry name" value="TOPRIM_primases"/>
    <property type="match status" value="1"/>
</dbReference>
<name>A0A6J5NDC1_9CAUD</name>
<evidence type="ECO:0000313" key="1">
    <source>
        <dbReference type="EMBL" id="CAB4155145.1"/>
    </source>
</evidence>
<organism evidence="1">
    <name type="scientific">uncultured Caudovirales phage</name>
    <dbReference type="NCBI Taxonomy" id="2100421"/>
    <lineage>
        <taxon>Viruses</taxon>
        <taxon>Duplodnaviria</taxon>
        <taxon>Heunggongvirae</taxon>
        <taxon>Uroviricota</taxon>
        <taxon>Caudoviricetes</taxon>
        <taxon>Peduoviridae</taxon>
        <taxon>Maltschvirus</taxon>
        <taxon>Maltschvirus maltsch</taxon>
    </lineage>
</organism>
<accession>A0A6J5NDC1</accession>
<dbReference type="InterPro" id="IPR034154">
    <property type="entry name" value="TOPRIM_DnaG/twinkle"/>
</dbReference>